<keyword evidence="2" id="KW-1185">Reference proteome</keyword>
<accession>A0A562ZWY3</accession>
<protein>
    <submittedName>
        <fullName evidence="1">Uncharacterized protein</fullName>
    </submittedName>
</protein>
<organism evidence="1 2">
    <name type="scientific">Caenimonas sedimenti</name>
    <dbReference type="NCBI Taxonomy" id="2596921"/>
    <lineage>
        <taxon>Bacteria</taxon>
        <taxon>Pseudomonadati</taxon>
        <taxon>Pseudomonadota</taxon>
        <taxon>Betaproteobacteria</taxon>
        <taxon>Burkholderiales</taxon>
        <taxon>Comamonadaceae</taxon>
        <taxon>Caenimonas</taxon>
    </lineage>
</organism>
<dbReference type="RefSeq" id="WP_186510728.1">
    <property type="nucleotide sequence ID" value="NZ_VOBQ01000002.1"/>
</dbReference>
<sequence>MAVRDNPDGQYLGEAVGWGIKRICRWAGWLVAASVLAACGGAEQATLPVATAQKIALEEFPSQEYPLQGSWWNPQEPGTGFFFERQGKTGVVTLFVFDAVTGRPVWYAGTGTVSPGGNGGYLFSAVLSEYTWTSNGARSNPASSVEITFWRDAARVVLPTRSFDARKFAGGHGTPVRTERVPETGIFWNAGMSGMGYTLEMAGPVGTLGVYRYAADGSASWSIAAGEVRDGVLRARLLTYRDGQALRGPYKAPAVDRDEGEVTITFTDPCTAKLTFSDGRSVALDRFTFETDGRFAWGCRSLRVPANPGQPALPVLATVPEVTMTLPTTRSIVRRMREGDSWGEQQLGFRLEGPAAAFGPGAPTVRMFDPGLFFDGVVPDPVPVFPQERGAGTTPGTAAYSVHPTVYRSKPIYGGGPRQGTLQVVVCLDAACTRQPAGSPFALPYLVDMVGTLDMDRGSVHFTTQDGTAPPPKTFTVQLPPGTTSFFAGNPSAVREGGTMGAATWTASAQFSAARPTPSGVTATVTVALTADKTLGLTEGTLVLIAKVQGVPQEETWSRVVPVYHNRLTASGKSFELPGEVRLQAIVDPNKFRENRSILPYRVMPGTTTTLEASEYLSHPQEAEGHEMVRKWLTPAVYADLWISVDPCPGSRSGCLPPGIYRANAKYSFSKPGAPTQTGAIPVVMEVQWAR</sequence>
<evidence type="ECO:0000313" key="2">
    <source>
        <dbReference type="Proteomes" id="UP000318199"/>
    </source>
</evidence>
<reference evidence="1 2" key="1">
    <citation type="submission" date="2019-07" db="EMBL/GenBank/DDBJ databases">
        <title>Caenimonas sedimenti sp. nov., isolated from activated sludge.</title>
        <authorList>
            <person name="Xu J."/>
        </authorList>
    </citation>
    <scope>NUCLEOTIDE SEQUENCE [LARGE SCALE GENOMIC DNA]</scope>
    <source>
        <strain evidence="1 2">HX-9-20</strain>
    </source>
</reference>
<gene>
    <name evidence="1" type="ORF">FN976_02520</name>
</gene>
<dbReference type="EMBL" id="VOBQ01000002">
    <property type="protein sequence ID" value="TWO73130.1"/>
    <property type="molecule type" value="Genomic_DNA"/>
</dbReference>
<name>A0A562ZWY3_9BURK</name>
<dbReference type="AlphaFoldDB" id="A0A562ZWY3"/>
<dbReference type="Proteomes" id="UP000318199">
    <property type="component" value="Unassembled WGS sequence"/>
</dbReference>
<evidence type="ECO:0000313" key="1">
    <source>
        <dbReference type="EMBL" id="TWO73130.1"/>
    </source>
</evidence>
<comment type="caution">
    <text evidence="1">The sequence shown here is derived from an EMBL/GenBank/DDBJ whole genome shotgun (WGS) entry which is preliminary data.</text>
</comment>
<proteinExistence type="predicted"/>